<organism evidence="2 3">
    <name type="scientific">Brevundimonas intermedia</name>
    <dbReference type="NCBI Taxonomy" id="74315"/>
    <lineage>
        <taxon>Bacteria</taxon>
        <taxon>Pseudomonadati</taxon>
        <taxon>Pseudomonadota</taxon>
        <taxon>Alphaproteobacteria</taxon>
        <taxon>Caulobacterales</taxon>
        <taxon>Caulobacteraceae</taxon>
        <taxon>Brevundimonas</taxon>
    </lineage>
</organism>
<evidence type="ECO:0000313" key="2">
    <source>
        <dbReference type="EMBL" id="GLK49626.1"/>
    </source>
</evidence>
<dbReference type="RefSeq" id="WP_271165816.1">
    <property type="nucleotide sequence ID" value="NZ_BSFD01000010.1"/>
</dbReference>
<proteinExistence type="predicted"/>
<keyword evidence="1" id="KW-0175">Coiled coil</keyword>
<dbReference type="Proteomes" id="UP001143509">
    <property type="component" value="Unassembled WGS sequence"/>
</dbReference>
<reference evidence="2" key="2">
    <citation type="submission" date="2023-01" db="EMBL/GenBank/DDBJ databases">
        <authorList>
            <person name="Sun Q."/>
            <person name="Evtushenko L."/>
        </authorList>
    </citation>
    <scope>NUCLEOTIDE SEQUENCE</scope>
    <source>
        <strain evidence="2">VKM B-1499</strain>
    </source>
</reference>
<evidence type="ECO:0008006" key="4">
    <source>
        <dbReference type="Google" id="ProtNLM"/>
    </source>
</evidence>
<gene>
    <name evidence="2" type="ORF">GCM10017620_25990</name>
</gene>
<name>A0ABQ5TAI9_9CAUL</name>
<protein>
    <recommendedName>
        <fullName evidence="4">Terminase</fullName>
    </recommendedName>
</protein>
<dbReference type="EMBL" id="BSFD01000010">
    <property type="protein sequence ID" value="GLK49626.1"/>
    <property type="molecule type" value="Genomic_DNA"/>
</dbReference>
<keyword evidence="3" id="KW-1185">Reference proteome</keyword>
<evidence type="ECO:0000313" key="3">
    <source>
        <dbReference type="Proteomes" id="UP001143509"/>
    </source>
</evidence>
<accession>A0ABQ5TAI9</accession>
<dbReference type="InterPro" id="IPR010270">
    <property type="entry name" value="Phage_P2_GpM"/>
</dbReference>
<feature type="coiled-coil region" evidence="1">
    <location>
        <begin position="96"/>
        <end position="123"/>
    </location>
</feature>
<comment type="caution">
    <text evidence="2">The sequence shown here is derived from an EMBL/GenBank/DDBJ whole genome shotgun (WGS) entry which is preliminary data.</text>
</comment>
<reference evidence="2" key="1">
    <citation type="journal article" date="2014" name="Int. J. Syst. Evol. Microbiol.">
        <title>Complete genome of a new Firmicutes species belonging to the dominant human colonic microbiota ('Ruminococcus bicirculans') reveals two chromosomes and a selective capacity to utilize plant glucans.</title>
        <authorList>
            <consortium name="NISC Comparative Sequencing Program"/>
            <person name="Wegmann U."/>
            <person name="Louis P."/>
            <person name="Goesmann A."/>
            <person name="Henrissat B."/>
            <person name="Duncan S.H."/>
            <person name="Flint H.J."/>
        </authorList>
    </citation>
    <scope>NUCLEOTIDE SEQUENCE</scope>
    <source>
        <strain evidence="2">VKM B-1499</strain>
    </source>
</reference>
<dbReference type="Pfam" id="PF05944">
    <property type="entry name" value="Phage_term_smal"/>
    <property type="match status" value="1"/>
</dbReference>
<evidence type="ECO:0000256" key="1">
    <source>
        <dbReference type="SAM" id="Coils"/>
    </source>
</evidence>
<sequence length="337" mass="35847">MSAAERAKARAEAAAEKLAAEKAAEVAAALATARPATFKPAFRPAPSVPAPVPGRLSPAARRRSFLIASSAGRVLAAAGVHLDLTAANDPKLEGAAANTLIMLQEDKRRLKQLQSQERKIELKRELLPNYRDWCNGILASGRGDRGPLDSIFTTILMWTIDVGDYMTALPMAEHVLRYGLEMPAHVKRTPAVFIVEQIAEAAIASYDLADDAAEPFPHAVLPMVEDLIAAVDADMPDEVTAKLQKAIGRAILAGADLEDEDDVRVRQAQTLKHYLRAIQLDPRSGVKGDVTRLKKALGKAEDGDSESDDAAAAAVAALGDAISAADQQNPPASEEEG</sequence>